<keyword evidence="1" id="KW-0472">Membrane</keyword>
<feature type="transmembrane region" description="Helical" evidence="1">
    <location>
        <begin position="21"/>
        <end position="43"/>
    </location>
</feature>
<dbReference type="RefSeq" id="WP_274456223.1">
    <property type="nucleotide sequence ID" value="NZ_CP067097.1"/>
</dbReference>
<evidence type="ECO:0000313" key="2">
    <source>
        <dbReference type="EMBL" id="MDQ0190988.1"/>
    </source>
</evidence>
<sequence>MELRNLEMERAMLHRYRLHALALILIWVGAIEVVASFLAKFWFQFTIQVTPFFFLALLVGIGLYIIARVL</sequence>
<keyword evidence="1" id="KW-1133">Transmembrane helix</keyword>
<feature type="transmembrane region" description="Helical" evidence="1">
    <location>
        <begin position="49"/>
        <end position="67"/>
    </location>
</feature>
<name>A0ABT9XL11_9BACL</name>
<gene>
    <name evidence="2" type="ORF">J2S03_002855</name>
</gene>
<comment type="caution">
    <text evidence="2">The sequence shown here is derived from an EMBL/GenBank/DDBJ whole genome shotgun (WGS) entry which is preliminary data.</text>
</comment>
<evidence type="ECO:0000256" key="1">
    <source>
        <dbReference type="SAM" id="Phobius"/>
    </source>
</evidence>
<reference evidence="2 3" key="1">
    <citation type="submission" date="2023-07" db="EMBL/GenBank/DDBJ databases">
        <title>Genomic Encyclopedia of Type Strains, Phase IV (KMG-IV): sequencing the most valuable type-strain genomes for metagenomic binning, comparative biology and taxonomic classification.</title>
        <authorList>
            <person name="Goeker M."/>
        </authorList>
    </citation>
    <scope>NUCLEOTIDE SEQUENCE [LARGE SCALE GENOMIC DNA]</scope>
    <source>
        <strain evidence="2 3">DSM 4006</strain>
    </source>
</reference>
<protein>
    <submittedName>
        <fullName evidence="2">Uncharacterized protein</fullName>
    </submittedName>
</protein>
<proteinExistence type="predicted"/>
<dbReference type="EMBL" id="JAUSTP010000028">
    <property type="protein sequence ID" value="MDQ0190988.1"/>
    <property type="molecule type" value="Genomic_DNA"/>
</dbReference>
<keyword evidence="1" id="KW-0812">Transmembrane</keyword>
<dbReference type="Proteomes" id="UP001232973">
    <property type="component" value="Unassembled WGS sequence"/>
</dbReference>
<accession>A0ABT9XL11</accession>
<evidence type="ECO:0000313" key="3">
    <source>
        <dbReference type="Proteomes" id="UP001232973"/>
    </source>
</evidence>
<organism evidence="2 3">
    <name type="scientific">Alicyclobacillus cycloheptanicus</name>
    <dbReference type="NCBI Taxonomy" id="1457"/>
    <lineage>
        <taxon>Bacteria</taxon>
        <taxon>Bacillati</taxon>
        <taxon>Bacillota</taxon>
        <taxon>Bacilli</taxon>
        <taxon>Bacillales</taxon>
        <taxon>Alicyclobacillaceae</taxon>
        <taxon>Alicyclobacillus</taxon>
    </lineage>
</organism>
<keyword evidence="3" id="KW-1185">Reference proteome</keyword>